<dbReference type="SUPFAM" id="SSF143081">
    <property type="entry name" value="BB1717-like"/>
    <property type="match status" value="1"/>
</dbReference>
<dbReference type="RefSeq" id="WP_115592861.1">
    <property type="nucleotide sequence ID" value="NZ_QRHA01000005.1"/>
</dbReference>
<dbReference type="InterPro" id="IPR003738">
    <property type="entry name" value="SRAP"/>
</dbReference>
<evidence type="ECO:0000256" key="7">
    <source>
        <dbReference type="ARBA" id="ARBA00023239"/>
    </source>
</evidence>
<sequence>MCGRLNITDSLGVRALCEQLEIDLWPATNMRFGRFIRATDTVSIVFEHGGKRLMQEATWWLLLDAQRQNGTTVFKPSRYTSFNTRYDKLDRPGSAGYASFRQQRCVIPITGFGETVHRDGKNFYYDISAQDGMALGGLYRIWRSVSPDGTVTEQFSCSVVTLPPHPKMATLHPKSCPLMLSVQDGSVSQWLSCHATHTGQLKPLLQPAIRQRLCAQQIDKPSTYQPVGDFFWLDAD</sequence>
<organism evidence="9 10">
    <name type="scientific">Alteromonas aestuariivivens</name>
    <dbReference type="NCBI Taxonomy" id="1938339"/>
    <lineage>
        <taxon>Bacteria</taxon>
        <taxon>Pseudomonadati</taxon>
        <taxon>Pseudomonadota</taxon>
        <taxon>Gammaproteobacteria</taxon>
        <taxon>Alteromonadales</taxon>
        <taxon>Alteromonadaceae</taxon>
        <taxon>Alteromonas/Salinimonas group</taxon>
        <taxon>Alteromonas</taxon>
    </lineage>
</organism>
<comment type="caution">
    <text evidence="9">The sequence shown here is derived from an EMBL/GenBank/DDBJ whole genome shotgun (WGS) entry which is preliminary data.</text>
</comment>
<keyword evidence="4 8" id="KW-0378">Hydrolase</keyword>
<accession>A0A3D8M8D9</accession>
<dbReference type="GO" id="GO:0003697">
    <property type="term" value="F:single-stranded DNA binding"/>
    <property type="evidence" value="ECO:0007669"/>
    <property type="project" value="InterPro"/>
</dbReference>
<evidence type="ECO:0000256" key="3">
    <source>
        <dbReference type="ARBA" id="ARBA00022763"/>
    </source>
</evidence>
<evidence type="ECO:0000256" key="5">
    <source>
        <dbReference type="ARBA" id="ARBA00023124"/>
    </source>
</evidence>
<proteinExistence type="inferred from homology"/>
<dbReference type="GO" id="GO:0006508">
    <property type="term" value="P:proteolysis"/>
    <property type="evidence" value="ECO:0007669"/>
    <property type="project" value="UniProtKB-KW"/>
</dbReference>
<keyword evidence="6" id="KW-0238">DNA-binding</keyword>
<comment type="similarity">
    <text evidence="1 8">Belongs to the SOS response-associated peptidase family.</text>
</comment>
<dbReference type="GO" id="GO:0106300">
    <property type="term" value="P:protein-DNA covalent cross-linking repair"/>
    <property type="evidence" value="ECO:0007669"/>
    <property type="project" value="InterPro"/>
</dbReference>
<evidence type="ECO:0000313" key="9">
    <source>
        <dbReference type="EMBL" id="RDV25992.1"/>
    </source>
</evidence>
<dbReference type="GO" id="GO:0008233">
    <property type="term" value="F:peptidase activity"/>
    <property type="evidence" value="ECO:0007669"/>
    <property type="project" value="UniProtKB-KW"/>
</dbReference>
<dbReference type="Pfam" id="PF02586">
    <property type="entry name" value="SRAP"/>
    <property type="match status" value="1"/>
</dbReference>
<evidence type="ECO:0000256" key="2">
    <source>
        <dbReference type="ARBA" id="ARBA00022670"/>
    </source>
</evidence>
<evidence type="ECO:0000256" key="6">
    <source>
        <dbReference type="ARBA" id="ARBA00023125"/>
    </source>
</evidence>
<dbReference type="PANTHER" id="PTHR13604">
    <property type="entry name" value="DC12-RELATED"/>
    <property type="match status" value="1"/>
</dbReference>
<dbReference type="AlphaFoldDB" id="A0A3D8M8D9"/>
<reference evidence="10" key="1">
    <citation type="submission" date="2018-08" db="EMBL/GenBank/DDBJ databases">
        <authorList>
            <person name="Zhang J."/>
            <person name="Du Z.-J."/>
        </authorList>
    </citation>
    <scope>NUCLEOTIDE SEQUENCE [LARGE SCALE GENOMIC DNA]</scope>
    <source>
        <strain evidence="10">KCTC 52655</strain>
    </source>
</reference>
<dbReference type="OrthoDB" id="6192129at2"/>
<evidence type="ECO:0000313" key="10">
    <source>
        <dbReference type="Proteomes" id="UP000256561"/>
    </source>
</evidence>
<keyword evidence="7" id="KW-0456">Lyase</keyword>
<dbReference type="Gene3D" id="3.90.1680.10">
    <property type="entry name" value="SOS response associated peptidase-like"/>
    <property type="match status" value="1"/>
</dbReference>
<dbReference type="EC" id="3.4.-.-" evidence="8"/>
<protein>
    <recommendedName>
        <fullName evidence="8">Abasic site processing protein</fullName>
        <ecNumber evidence="8">3.4.-.-</ecNumber>
    </recommendedName>
</protein>
<evidence type="ECO:0000256" key="4">
    <source>
        <dbReference type="ARBA" id="ARBA00022801"/>
    </source>
</evidence>
<evidence type="ECO:0000256" key="8">
    <source>
        <dbReference type="RuleBase" id="RU364100"/>
    </source>
</evidence>
<dbReference type="EMBL" id="QRHA01000005">
    <property type="protein sequence ID" value="RDV25992.1"/>
    <property type="molecule type" value="Genomic_DNA"/>
</dbReference>
<keyword evidence="5" id="KW-0190">Covalent protein-DNA linkage</keyword>
<evidence type="ECO:0000256" key="1">
    <source>
        <dbReference type="ARBA" id="ARBA00008136"/>
    </source>
</evidence>
<dbReference type="PANTHER" id="PTHR13604:SF0">
    <property type="entry name" value="ABASIC SITE PROCESSING PROTEIN HMCES"/>
    <property type="match status" value="1"/>
</dbReference>
<name>A0A3D8M8D9_9ALTE</name>
<keyword evidence="2 8" id="KW-0645">Protease</keyword>
<dbReference type="GO" id="GO:0016829">
    <property type="term" value="F:lyase activity"/>
    <property type="evidence" value="ECO:0007669"/>
    <property type="project" value="UniProtKB-KW"/>
</dbReference>
<dbReference type="InterPro" id="IPR036590">
    <property type="entry name" value="SRAP-like"/>
</dbReference>
<dbReference type="Proteomes" id="UP000256561">
    <property type="component" value="Unassembled WGS sequence"/>
</dbReference>
<keyword evidence="3" id="KW-0227">DNA damage</keyword>
<keyword evidence="10" id="KW-1185">Reference proteome</keyword>
<gene>
    <name evidence="9" type="ORF">DXV75_07860</name>
</gene>